<dbReference type="InterPro" id="IPR003439">
    <property type="entry name" value="ABC_transporter-like_ATP-bd"/>
</dbReference>
<dbReference type="InterPro" id="IPR017871">
    <property type="entry name" value="ABC_transporter-like_CS"/>
</dbReference>
<keyword evidence="3" id="KW-0547">Nucleotide-binding</keyword>
<evidence type="ECO:0000256" key="3">
    <source>
        <dbReference type="ARBA" id="ARBA00022741"/>
    </source>
</evidence>
<dbReference type="EMBL" id="JBHTBR010000005">
    <property type="protein sequence ID" value="MFC7292524.1"/>
    <property type="molecule type" value="Genomic_DNA"/>
</dbReference>
<evidence type="ECO:0000256" key="2">
    <source>
        <dbReference type="ARBA" id="ARBA00022448"/>
    </source>
</evidence>
<reference evidence="7" key="1">
    <citation type="journal article" date="2019" name="Int. J. Syst. Evol. Microbiol.">
        <title>The Global Catalogue of Microorganisms (GCM) 10K type strain sequencing project: providing services to taxonomists for standard genome sequencing and annotation.</title>
        <authorList>
            <consortium name="The Broad Institute Genomics Platform"/>
            <consortium name="The Broad Institute Genome Sequencing Center for Infectious Disease"/>
            <person name="Wu L."/>
            <person name="Ma J."/>
        </authorList>
    </citation>
    <scope>NUCLEOTIDE SEQUENCE [LARGE SCALE GENOMIC DNA]</scope>
    <source>
        <strain evidence="7">CCUG 51308</strain>
    </source>
</reference>
<dbReference type="Pfam" id="PF00005">
    <property type="entry name" value="ABC_tran"/>
    <property type="match status" value="1"/>
</dbReference>
<evidence type="ECO:0000256" key="1">
    <source>
        <dbReference type="ARBA" id="ARBA00005417"/>
    </source>
</evidence>
<sequence length="327" mass="36076">MTQPTSPLQSPLELVNTSKFFKGKAAVKNVSFSARKGEILGFLGPNGAGKSTSLRMALGVISPDEGEALLFGEKPNLVNLRRVGFLPEERGLYRKMTARAIISYYGRLKGMDRKASLTRADEMLTRFGLGDHLKTKISDLSKGMAQKVQILSTLVHQPDLIILDEPFSGLDPVNQQDLETLIREEHARGATVIFSTHIMEQAESLCDRLVIIGQGEKRFDGTIDEAMSLIPEHADISTEGTFDLKAALCTTRFQISSDKTDELGHHWRIDLSHGERAQDVLRAAIEAGAPITSFTPHRAKLRDVFVSLVDKEELCSDVQLADKETCT</sequence>
<keyword evidence="2" id="KW-0813">Transport</keyword>
<dbReference type="PROSITE" id="PS50893">
    <property type="entry name" value="ABC_TRANSPORTER_2"/>
    <property type="match status" value="1"/>
</dbReference>
<comment type="similarity">
    <text evidence="1">Belongs to the ABC transporter superfamily.</text>
</comment>
<evidence type="ECO:0000313" key="6">
    <source>
        <dbReference type="EMBL" id="MFC7292524.1"/>
    </source>
</evidence>
<dbReference type="RefSeq" id="WP_382168018.1">
    <property type="nucleotide sequence ID" value="NZ_JBHTBR010000005.1"/>
</dbReference>
<dbReference type="Proteomes" id="UP001596492">
    <property type="component" value="Unassembled WGS sequence"/>
</dbReference>
<dbReference type="PROSITE" id="PS00211">
    <property type="entry name" value="ABC_TRANSPORTER_1"/>
    <property type="match status" value="1"/>
</dbReference>
<dbReference type="SMART" id="SM00382">
    <property type="entry name" value="AAA"/>
    <property type="match status" value="1"/>
</dbReference>
<dbReference type="SUPFAM" id="SSF52540">
    <property type="entry name" value="P-loop containing nucleoside triphosphate hydrolases"/>
    <property type="match status" value="1"/>
</dbReference>
<dbReference type="GO" id="GO:0005524">
    <property type="term" value="F:ATP binding"/>
    <property type="evidence" value="ECO:0007669"/>
    <property type="project" value="UniProtKB-KW"/>
</dbReference>
<keyword evidence="4 6" id="KW-0067">ATP-binding</keyword>
<name>A0ABW2INI8_9PROT</name>
<feature type="domain" description="ABC transporter" evidence="5">
    <location>
        <begin position="12"/>
        <end position="239"/>
    </location>
</feature>
<organism evidence="6 7">
    <name type="scientific">Hirschia litorea</name>
    <dbReference type="NCBI Taxonomy" id="1199156"/>
    <lineage>
        <taxon>Bacteria</taxon>
        <taxon>Pseudomonadati</taxon>
        <taxon>Pseudomonadota</taxon>
        <taxon>Alphaproteobacteria</taxon>
        <taxon>Hyphomonadales</taxon>
        <taxon>Hyphomonadaceae</taxon>
        <taxon>Hirschia</taxon>
    </lineage>
</organism>
<dbReference type="Gene3D" id="3.40.50.300">
    <property type="entry name" value="P-loop containing nucleotide triphosphate hydrolases"/>
    <property type="match status" value="1"/>
</dbReference>
<dbReference type="InterPro" id="IPR003593">
    <property type="entry name" value="AAA+_ATPase"/>
</dbReference>
<accession>A0ABW2INI8</accession>
<keyword evidence="7" id="KW-1185">Reference proteome</keyword>
<comment type="caution">
    <text evidence="6">The sequence shown here is derived from an EMBL/GenBank/DDBJ whole genome shotgun (WGS) entry which is preliminary data.</text>
</comment>
<gene>
    <name evidence="6" type="ORF">ACFQS8_12910</name>
</gene>
<evidence type="ECO:0000259" key="5">
    <source>
        <dbReference type="PROSITE" id="PS50893"/>
    </source>
</evidence>
<evidence type="ECO:0000256" key="4">
    <source>
        <dbReference type="ARBA" id="ARBA00022840"/>
    </source>
</evidence>
<dbReference type="InterPro" id="IPR027417">
    <property type="entry name" value="P-loop_NTPase"/>
</dbReference>
<protein>
    <submittedName>
        <fullName evidence="6">ABC transporter ATP-binding protein</fullName>
    </submittedName>
</protein>
<evidence type="ECO:0000313" key="7">
    <source>
        <dbReference type="Proteomes" id="UP001596492"/>
    </source>
</evidence>
<proteinExistence type="inferred from homology"/>
<dbReference type="PANTHER" id="PTHR43335">
    <property type="entry name" value="ABC TRANSPORTER, ATP-BINDING PROTEIN"/>
    <property type="match status" value="1"/>
</dbReference>